<proteinExistence type="predicted"/>
<dbReference type="Proteomes" id="UP000634136">
    <property type="component" value="Unassembled WGS sequence"/>
</dbReference>
<evidence type="ECO:0000256" key="1">
    <source>
        <dbReference type="SAM" id="Phobius"/>
    </source>
</evidence>
<keyword evidence="1" id="KW-0472">Membrane</keyword>
<dbReference type="OrthoDB" id="432544at2759"/>
<gene>
    <name evidence="2" type="ORF">G2W53_010872</name>
</gene>
<accession>A0A834X0Q0</accession>
<feature type="transmembrane region" description="Helical" evidence="1">
    <location>
        <begin position="12"/>
        <end position="34"/>
    </location>
</feature>
<comment type="caution">
    <text evidence="2">The sequence shown here is derived from an EMBL/GenBank/DDBJ whole genome shotgun (WGS) entry which is preliminary data.</text>
</comment>
<protein>
    <submittedName>
        <fullName evidence="2">Uncharacterized protein</fullName>
    </submittedName>
</protein>
<dbReference type="EMBL" id="JAAIUW010000004">
    <property type="protein sequence ID" value="KAF7836013.1"/>
    <property type="molecule type" value="Genomic_DNA"/>
</dbReference>
<evidence type="ECO:0000313" key="3">
    <source>
        <dbReference type="Proteomes" id="UP000634136"/>
    </source>
</evidence>
<keyword evidence="1" id="KW-0812">Transmembrane</keyword>
<dbReference type="AlphaFoldDB" id="A0A834X0Q0"/>
<organism evidence="2 3">
    <name type="scientific">Senna tora</name>
    <dbReference type="NCBI Taxonomy" id="362788"/>
    <lineage>
        <taxon>Eukaryota</taxon>
        <taxon>Viridiplantae</taxon>
        <taxon>Streptophyta</taxon>
        <taxon>Embryophyta</taxon>
        <taxon>Tracheophyta</taxon>
        <taxon>Spermatophyta</taxon>
        <taxon>Magnoliopsida</taxon>
        <taxon>eudicotyledons</taxon>
        <taxon>Gunneridae</taxon>
        <taxon>Pentapetalae</taxon>
        <taxon>rosids</taxon>
        <taxon>fabids</taxon>
        <taxon>Fabales</taxon>
        <taxon>Fabaceae</taxon>
        <taxon>Caesalpinioideae</taxon>
        <taxon>Cassia clade</taxon>
        <taxon>Senna</taxon>
    </lineage>
</organism>
<keyword evidence="3" id="KW-1185">Reference proteome</keyword>
<evidence type="ECO:0000313" key="2">
    <source>
        <dbReference type="EMBL" id="KAF7836013.1"/>
    </source>
</evidence>
<keyword evidence="1" id="KW-1133">Transmembrane helix</keyword>
<reference evidence="2" key="1">
    <citation type="submission" date="2020-09" db="EMBL/GenBank/DDBJ databases">
        <title>Genome-Enabled Discovery of Anthraquinone Biosynthesis in Senna tora.</title>
        <authorList>
            <person name="Kang S.-H."/>
            <person name="Pandey R.P."/>
            <person name="Lee C.-M."/>
            <person name="Sim J.-S."/>
            <person name="Jeong J.-T."/>
            <person name="Choi B.-S."/>
            <person name="Jung M."/>
            <person name="Ginzburg D."/>
            <person name="Zhao K."/>
            <person name="Won S.Y."/>
            <person name="Oh T.-J."/>
            <person name="Yu Y."/>
            <person name="Kim N.-H."/>
            <person name="Lee O.R."/>
            <person name="Lee T.-H."/>
            <person name="Bashyal P."/>
            <person name="Kim T.-S."/>
            <person name="Lee W.-H."/>
            <person name="Kawkins C."/>
            <person name="Kim C.-K."/>
            <person name="Kim J.S."/>
            <person name="Ahn B.O."/>
            <person name="Rhee S.Y."/>
            <person name="Sohng J.K."/>
        </authorList>
    </citation>
    <scope>NUCLEOTIDE SEQUENCE</scope>
    <source>
        <tissue evidence="2">Leaf</tissue>
    </source>
</reference>
<name>A0A834X0Q0_9FABA</name>
<sequence length="129" mass="15107">MMKKGRRRRQNRFFLVNTVRQHLMICIFVSYRLYLLETSNMALCECDELRIHESVDEVKTDLADNVAQISDAFLKDPRLIKHIYAVSNFIAKVGLLSKAIPSFQLGREESQYTQWTMKYTIVNILCNSL</sequence>